<feature type="domain" description="Glutamine amidotransferase type-2" evidence="11">
    <location>
        <begin position="2"/>
        <end position="220"/>
    </location>
</feature>
<keyword evidence="5 10" id="KW-0963">Cytoplasm</keyword>
<evidence type="ECO:0000259" key="11">
    <source>
        <dbReference type="PROSITE" id="PS51278"/>
    </source>
</evidence>
<evidence type="ECO:0000256" key="7">
    <source>
        <dbReference type="ARBA" id="ARBA00022679"/>
    </source>
</evidence>
<dbReference type="HAMAP" id="MF_00164">
    <property type="entry name" value="GlmS"/>
    <property type="match status" value="1"/>
</dbReference>
<evidence type="ECO:0000256" key="2">
    <source>
        <dbReference type="ARBA" id="ARBA00004496"/>
    </source>
</evidence>
<gene>
    <name evidence="10 13" type="primary">glmS</name>
    <name evidence="13" type="ordered locus">G5S_0066</name>
</gene>
<dbReference type="InterPro" id="IPR029055">
    <property type="entry name" value="Ntn_hydrolases_N"/>
</dbReference>
<dbReference type="PROSITE" id="PS51278">
    <property type="entry name" value="GATASE_TYPE_2"/>
    <property type="match status" value="1"/>
</dbReference>
<dbReference type="GO" id="GO:0006487">
    <property type="term" value="P:protein N-linked glycosylation"/>
    <property type="evidence" value="ECO:0007669"/>
    <property type="project" value="TreeGrafter"/>
</dbReference>
<dbReference type="GO" id="GO:0097367">
    <property type="term" value="F:carbohydrate derivative binding"/>
    <property type="evidence" value="ECO:0007669"/>
    <property type="project" value="InterPro"/>
</dbReference>
<evidence type="ECO:0000313" key="13">
    <source>
        <dbReference type="EMBL" id="AEB41097.1"/>
    </source>
</evidence>
<evidence type="ECO:0000256" key="3">
    <source>
        <dbReference type="ARBA" id="ARBA00012916"/>
    </source>
</evidence>
<dbReference type="InterPro" id="IPR001347">
    <property type="entry name" value="SIS_dom"/>
</dbReference>
<reference evidence="13 14" key="1">
    <citation type="journal article" date="2011" name="J. Bacteriol.">
        <title>Genome sequence of the obligate intracellular animal pathogen Chlamydia pecorum E58.</title>
        <authorList>
            <person name="Mojica S."/>
            <person name="Huot Creasy H."/>
            <person name="Daugherty S."/>
            <person name="Read T.D."/>
            <person name="Kim T."/>
            <person name="Kaltenboeck B."/>
            <person name="Bavoil P."/>
            <person name="Myers G.S."/>
        </authorList>
    </citation>
    <scope>NUCLEOTIDE SEQUENCE [LARGE SCALE GENOMIC DNA]</scope>
    <source>
        <strain evidence="13 14">E58</strain>
    </source>
</reference>
<keyword evidence="14" id="KW-1185">Reference proteome</keyword>
<dbReference type="CDD" id="cd00714">
    <property type="entry name" value="GFAT"/>
    <property type="match status" value="1"/>
</dbReference>
<evidence type="ECO:0000259" key="12">
    <source>
        <dbReference type="PROSITE" id="PS51464"/>
    </source>
</evidence>
<dbReference type="KEGG" id="cpm:G5S_0066"/>
<proteinExistence type="inferred from homology"/>
<evidence type="ECO:0000256" key="10">
    <source>
        <dbReference type="HAMAP-Rule" id="MF_00164"/>
    </source>
</evidence>
<dbReference type="GO" id="GO:0005829">
    <property type="term" value="C:cytosol"/>
    <property type="evidence" value="ECO:0007669"/>
    <property type="project" value="TreeGrafter"/>
</dbReference>
<evidence type="ECO:0000256" key="4">
    <source>
        <dbReference type="ARBA" id="ARBA00016090"/>
    </source>
</evidence>
<feature type="active site" description="For Fru-6P isomerization activity" evidence="10">
    <location>
        <position position="605"/>
    </location>
</feature>
<dbReference type="FunFam" id="3.40.50.10490:FF:000001">
    <property type="entry name" value="Glutamine--fructose-6-phosphate aminotransferase [isomerizing]"/>
    <property type="match status" value="1"/>
</dbReference>
<dbReference type="InterPro" id="IPR017932">
    <property type="entry name" value="GATase_2_dom"/>
</dbReference>
<evidence type="ECO:0000256" key="9">
    <source>
        <dbReference type="ARBA" id="ARBA00022962"/>
    </source>
</evidence>
<dbReference type="CDD" id="cd05008">
    <property type="entry name" value="SIS_GlmS_GlmD_1"/>
    <property type="match status" value="1"/>
</dbReference>
<dbReference type="InterPro" id="IPR035466">
    <property type="entry name" value="GlmS/AgaS_SIS"/>
</dbReference>
<dbReference type="NCBIfam" id="TIGR01135">
    <property type="entry name" value="glmS"/>
    <property type="match status" value="1"/>
</dbReference>
<dbReference type="AlphaFoldDB" id="A0AA34WHN9"/>
<protein>
    <recommendedName>
        <fullName evidence="4 10">Glutamine--fructose-6-phosphate aminotransferase [isomerizing]</fullName>
        <ecNumber evidence="3 10">2.6.1.16</ecNumber>
    </recommendedName>
    <alternativeName>
        <fullName evidence="10">D-fructose-6-phosphate amidotransferase</fullName>
    </alternativeName>
    <alternativeName>
        <fullName evidence="10">GFAT</fullName>
    </alternativeName>
    <alternativeName>
        <fullName evidence="10">Glucosamine-6-phosphate synthase</fullName>
    </alternativeName>
    <alternativeName>
        <fullName evidence="10">Hexosephosphate aminotransferase</fullName>
    </alternativeName>
    <alternativeName>
        <fullName evidence="10">L-glutamine--D-fructose-6-phosphate amidotransferase</fullName>
    </alternativeName>
</protein>
<dbReference type="GO" id="GO:0006047">
    <property type="term" value="P:UDP-N-acetylglucosamine metabolic process"/>
    <property type="evidence" value="ECO:0007669"/>
    <property type="project" value="TreeGrafter"/>
</dbReference>
<dbReference type="NCBIfam" id="NF001484">
    <property type="entry name" value="PRK00331.1"/>
    <property type="match status" value="1"/>
</dbReference>
<keyword evidence="7 10" id="KW-0808">Transferase</keyword>
<dbReference type="SUPFAM" id="SSF56235">
    <property type="entry name" value="N-terminal nucleophile aminohydrolases (Ntn hydrolases)"/>
    <property type="match status" value="1"/>
</dbReference>
<sequence>MCGIFGYLGSKKAVPLVLEGLIHLEYRGYDSAGIAAIEPQKLLVKKTIGRVSELASSLKNEGISASLAIGHTRWATHGVPTEINAHPHIDTLNSCAVVHNGIVENFKELRALLEDEGIRFSSETDSEVIAQLFSWHYQSSKDLLRSFSWTLSQLQGSIACVIIHKEYPDVMLCASQESPLILGLGEDEETFVASDSRAFCKYAKRVQSLASGELAVIQKRAPIEFYNFELKKITKEFRQIAYSEDTTDKCGYSYYMLKEIYEQPDVLEHLIDKYLEPQGGLKNNFLSELPIEDFDLISIVACGSSYHAGYLAKYIIEATTTLPVHIEVASEFRYRHPYIGGKTLAILISQSGETADTLAAFKELRLRNVAATLGICNVPESTLAMGVDYCLFLEAGVEIGVASTKAFTSQLLLLMFVGLKLATFKGKLSSQDLHSYIQGLKKLPSLCRQLLTNDLLFSWAQAYHKEDKFLFLGRRFMYPIVMEAALKLKEIAYVEANAYPAGEMKHGPIALIFQKSPVIVFCGDSVVYEKMIGNIMEVKARRAHVIAIASENHQDIAAVSDKQLYVPESHNLVAPVLYAIVGQVMAYAMALDRGNEIDYPRNLAKSVTVE</sequence>
<dbReference type="PANTHER" id="PTHR10937:SF0">
    <property type="entry name" value="GLUTAMINE--FRUCTOSE-6-PHOSPHATE TRANSAMINASE (ISOMERIZING)"/>
    <property type="match status" value="1"/>
</dbReference>
<dbReference type="InterPro" id="IPR047084">
    <property type="entry name" value="GFAT_N"/>
</dbReference>
<dbReference type="Pfam" id="PF01380">
    <property type="entry name" value="SIS"/>
    <property type="match status" value="2"/>
</dbReference>
<dbReference type="PANTHER" id="PTHR10937">
    <property type="entry name" value="GLUCOSAMINE--FRUCTOSE-6-PHOSPHATE AMINOTRANSFERASE, ISOMERIZING"/>
    <property type="match status" value="1"/>
</dbReference>
<dbReference type="EC" id="2.6.1.16" evidence="3 10"/>
<feature type="domain" description="SIS" evidence="12">
    <location>
        <begin position="459"/>
        <end position="600"/>
    </location>
</feature>
<dbReference type="EMBL" id="CP002608">
    <property type="protein sequence ID" value="AEB41097.1"/>
    <property type="molecule type" value="Genomic_DNA"/>
</dbReference>
<feature type="active site" description="Nucleophile; for GATase activity" evidence="10">
    <location>
        <position position="2"/>
    </location>
</feature>
<keyword evidence="8" id="KW-0677">Repeat</keyword>
<comment type="subcellular location">
    <subcellularLocation>
        <location evidence="2 10">Cytoplasm</location>
    </subcellularLocation>
</comment>
<accession>A0AA34WHN9</accession>
<evidence type="ECO:0000256" key="8">
    <source>
        <dbReference type="ARBA" id="ARBA00022737"/>
    </source>
</evidence>
<dbReference type="SUPFAM" id="SSF53697">
    <property type="entry name" value="SIS domain"/>
    <property type="match status" value="1"/>
</dbReference>
<dbReference type="FunFam" id="3.60.20.10:FF:000006">
    <property type="entry name" value="Glutamine--fructose-6-phosphate aminotransferase [isomerizing]"/>
    <property type="match status" value="1"/>
</dbReference>
<organism evidence="13 14">
    <name type="scientific">Chlamydia pecorum (strain ATCC VR-628 / DSM 29919 / E58)</name>
    <name type="common">Chlamydophila pecorum</name>
    <dbReference type="NCBI Taxonomy" id="331635"/>
    <lineage>
        <taxon>Bacteria</taxon>
        <taxon>Pseudomonadati</taxon>
        <taxon>Chlamydiota</taxon>
        <taxon>Chlamydiia</taxon>
        <taxon>Chlamydiales</taxon>
        <taxon>Chlamydiaceae</taxon>
        <taxon>Chlamydia/Chlamydophila group</taxon>
        <taxon>Chlamydia</taxon>
    </lineage>
</organism>
<dbReference type="InterPro" id="IPR046348">
    <property type="entry name" value="SIS_dom_sf"/>
</dbReference>
<keyword evidence="6 10" id="KW-0032">Aminotransferase</keyword>
<evidence type="ECO:0000256" key="5">
    <source>
        <dbReference type="ARBA" id="ARBA00022490"/>
    </source>
</evidence>
<dbReference type="RefSeq" id="WP_013712176.1">
    <property type="nucleotide sequence ID" value="NC_015408.1"/>
</dbReference>
<dbReference type="Pfam" id="PF13522">
    <property type="entry name" value="GATase_6"/>
    <property type="match status" value="1"/>
</dbReference>
<dbReference type="GO" id="GO:0004360">
    <property type="term" value="F:glutamine-fructose-6-phosphate transaminase (isomerizing) activity"/>
    <property type="evidence" value="ECO:0007669"/>
    <property type="project" value="UniProtKB-UniRule"/>
</dbReference>
<evidence type="ECO:0000313" key="14">
    <source>
        <dbReference type="Proteomes" id="UP000008305"/>
    </source>
</evidence>
<dbReference type="PROSITE" id="PS51464">
    <property type="entry name" value="SIS"/>
    <property type="match status" value="2"/>
</dbReference>
<dbReference type="InterPro" id="IPR035490">
    <property type="entry name" value="GlmS/FrlB_SIS"/>
</dbReference>
<dbReference type="Gene3D" id="3.60.20.10">
    <property type="entry name" value="Glutamine Phosphoribosylpyrophosphate, subunit 1, domain 1"/>
    <property type="match status" value="1"/>
</dbReference>
<feature type="initiator methionine" description="Removed" evidence="10">
    <location>
        <position position="1"/>
    </location>
</feature>
<comment type="subunit">
    <text evidence="10">Homodimer.</text>
</comment>
<name>A0AA34WHN9_CHLPE</name>
<comment type="catalytic activity">
    <reaction evidence="1 10">
        <text>D-fructose 6-phosphate + L-glutamine = D-glucosamine 6-phosphate + L-glutamate</text>
        <dbReference type="Rhea" id="RHEA:13237"/>
        <dbReference type="ChEBI" id="CHEBI:29985"/>
        <dbReference type="ChEBI" id="CHEBI:58359"/>
        <dbReference type="ChEBI" id="CHEBI:58725"/>
        <dbReference type="ChEBI" id="CHEBI:61527"/>
        <dbReference type="EC" id="2.6.1.16"/>
    </reaction>
</comment>
<evidence type="ECO:0000256" key="6">
    <source>
        <dbReference type="ARBA" id="ARBA00022576"/>
    </source>
</evidence>
<keyword evidence="9" id="KW-0315">Glutamine amidotransferase</keyword>
<dbReference type="InterPro" id="IPR005855">
    <property type="entry name" value="GFAT"/>
</dbReference>
<dbReference type="CDD" id="cd05009">
    <property type="entry name" value="SIS_GlmS_GlmD_2"/>
    <property type="match status" value="1"/>
</dbReference>
<comment type="function">
    <text evidence="10">Catalyzes the first step in hexosamine metabolism, converting fructose-6P into glucosamine-6P using glutamine as a nitrogen source.</text>
</comment>
<dbReference type="GO" id="GO:0005975">
    <property type="term" value="P:carbohydrate metabolic process"/>
    <property type="evidence" value="ECO:0007669"/>
    <property type="project" value="UniProtKB-UniRule"/>
</dbReference>
<dbReference type="Gene3D" id="3.40.50.10490">
    <property type="entry name" value="Glucose-6-phosphate isomerase like protein, domain 1"/>
    <property type="match status" value="2"/>
</dbReference>
<dbReference type="Proteomes" id="UP000008305">
    <property type="component" value="Chromosome"/>
</dbReference>
<evidence type="ECO:0000256" key="1">
    <source>
        <dbReference type="ARBA" id="ARBA00001031"/>
    </source>
</evidence>
<dbReference type="GO" id="GO:0006002">
    <property type="term" value="P:fructose 6-phosphate metabolic process"/>
    <property type="evidence" value="ECO:0007669"/>
    <property type="project" value="TreeGrafter"/>
</dbReference>
<feature type="domain" description="SIS" evidence="12">
    <location>
        <begin position="286"/>
        <end position="427"/>
    </location>
</feature>